<organism evidence="2 3">
    <name type="scientific">Haemonchus contortus</name>
    <name type="common">Barber pole worm</name>
    <dbReference type="NCBI Taxonomy" id="6289"/>
    <lineage>
        <taxon>Eukaryota</taxon>
        <taxon>Metazoa</taxon>
        <taxon>Ecdysozoa</taxon>
        <taxon>Nematoda</taxon>
        <taxon>Chromadorea</taxon>
        <taxon>Rhabditida</taxon>
        <taxon>Rhabditina</taxon>
        <taxon>Rhabditomorpha</taxon>
        <taxon>Strongyloidea</taxon>
        <taxon>Trichostrongylidae</taxon>
        <taxon>Haemonchus</taxon>
    </lineage>
</organism>
<evidence type="ECO:0000256" key="1">
    <source>
        <dbReference type="SAM" id="MobiDB-lite"/>
    </source>
</evidence>
<accession>A0A7I4YEL6</accession>
<sequence>MEKVEKTIVDATAKMKEDQPRNCHDKRRRSSENDSSDPTQHKVQLLSDDDYMKTLIEENRDDHDEDDERRQAEEERWRRERQEYIEDLENELDQLYQGRTLLPQRKIGDGPEAVPEH</sequence>
<name>A0A7I4YEL6_HAECO</name>
<feature type="compositionally biased region" description="Basic and acidic residues" evidence="1">
    <location>
        <begin position="50"/>
        <end position="77"/>
    </location>
</feature>
<feature type="region of interest" description="Disordered" evidence="1">
    <location>
        <begin position="1"/>
        <end position="77"/>
    </location>
</feature>
<evidence type="ECO:0000313" key="3">
    <source>
        <dbReference type="WBParaSite" id="HCON_00079950-00001"/>
    </source>
</evidence>
<keyword evidence="2" id="KW-1185">Reference proteome</keyword>
<evidence type="ECO:0000313" key="2">
    <source>
        <dbReference type="Proteomes" id="UP000025227"/>
    </source>
</evidence>
<dbReference type="Proteomes" id="UP000025227">
    <property type="component" value="Unplaced"/>
</dbReference>
<proteinExistence type="predicted"/>
<protein>
    <submittedName>
        <fullName evidence="3">Protein phosphatase inhibitor 2</fullName>
    </submittedName>
</protein>
<reference evidence="3" key="1">
    <citation type="submission" date="2020-12" db="UniProtKB">
        <authorList>
            <consortium name="WormBaseParasite"/>
        </authorList>
    </citation>
    <scope>IDENTIFICATION</scope>
    <source>
        <strain evidence="3">MHco3</strain>
    </source>
</reference>
<dbReference type="AlphaFoldDB" id="A0A7I4YEL6"/>
<dbReference type="WBParaSite" id="HCON_00079950-00001">
    <property type="protein sequence ID" value="HCON_00079950-00001"/>
    <property type="gene ID" value="HCON_00079950"/>
</dbReference>
<feature type="compositionally biased region" description="Basic and acidic residues" evidence="1">
    <location>
        <begin position="1"/>
        <end position="23"/>
    </location>
</feature>